<dbReference type="InterPro" id="IPR013783">
    <property type="entry name" value="Ig-like_fold"/>
</dbReference>
<name>A0A183DRT9_9BILA</name>
<dbReference type="AlphaFoldDB" id="A0A183DRT9"/>
<feature type="region of interest" description="Disordered" evidence="2">
    <location>
        <begin position="515"/>
        <end position="534"/>
    </location>
</feature>
<dbReference type="Pfam" id="PF00041">
    <property type="entry name" value="fn3"/>
    <property type="match status" value="4"/>
</dbReference>
<sequence>MLNYAFPSGWSTLLCKFLQTLHESEWNCDRLWYIVKYSTPQNQGFRNLTRGEDHVVFDSEPFTQWTFEVQAANPSGETQWSRPVTAQTEGTAPGPVSDLRIYPQSPDALQLSWRQPQNPYGQITGYEVAERPITVTSDRPSFTLKGLSPHSKYRVAVAAKTNIAGRFFLTEHLVLSRICGFTLSRQMRYNYPGDNRRIHTDKLLVMKLLTSYCRNEGVPSAAPIYIRAMNILPNEVDLVWQAPACLQTNGEITEYEYEATPVDKYGAGAGAVKKVVRGTKTKITNLSPYTKYAVRMRAYTRKGPGPWSEPVQFQTAAAPEIPAPPMVRVLSTGSTNADLVWQEPYPSSGYIDKYKCQYAVAGTKQYQERQFPAYNPCGQEVVRMRQLPPPPAGSKLHCARIDGLQPEKEYTFMVSAGGPSGAWSPWSEPQVGHISDSPVRVVSLTKLGGTANSLLIAWNVRPTDAARVVGYRIHVTPVGQYGARPQTFSVDRSTLQYNIDNLSPNTRYNITVDATTDGTQYHPGTGTEMRTDSAPLTGMSVAPRVIEEQATSVTLEWNAPPGEVGGFLVEYRISGGAWQQYNRHVPAHPGRRVYTAQIDQVQIHYNIFHRSWYLICYL</sequence>
<feature type="region of interest" description="Disordered" evidence="2">
    <location>
        <begin position="76"/>
        <end position="96"/>
    </location>
</feature>
<evidence type="ECO:0000313" key="5">
    <source>
        <dbReference type="Proteomes" id="UP000271098"/>
    </source>
</evidence>
<dbReference type="EMBL" id="UYRT01078548">
    <property type="protein sequence ID" value="VDN18768.1"/>
    <property type="molecule type" value="Genomic_DNA"/>
</dbReference>
<reference evidence="6" key="1">
    <citation type="submission" date="2016-06" db="UniProtKB">
        <authorList>
            <consortium name="WormBaseParasite"/>
        </authorList>
    </citation>
    <scope>IDENTIFICATION</scope>
</reference>
<evidence type="ECO:0000256" key="2">
    <source>
        <dbReference type="SAM" id="MobiDB-lite"/>
    </source>
</evidence>
<protein>
    <submittedName>
        <fullName evidence="6">Protein-tyrosine-phosphatase</fullName>
    </submittedName>
</protein>
<dbReference type="PRINTS" id="PR00014">
    <property type="entry name" value="FNTYPEIII"/>
</dbReference>
<dbReference type="FunFam" id="2.60.40.10:FF:000028">
    <property type="entry name" value="Neuronal cell adhesion molecule"/>
    <property type="match status" value="1"/>
</dbReference>
<evidence type="ECO:0000313" key="6">
    <source>
        <dbReference type="WBParaSite" id="GPUH_0001144401-mRNA-1"/>
    </source>
</evidence>
<dbReference type="InterPro" id="IPR003961">
    <property type="entry name" value="FN3_dom"/>
</dbReference>
<evidence type="ECO:0000259" key="3">
    <source>
        <dbReference type="PROSITE" id="PS50853"/>
    </source>
</evidence>
<feature type="domain" description="Fibronectin type-III" evidence="3">
    <location>
        <begin position="95"/>
        <end position="179"/>
    </location>
</feature>
<dbReference type="PANTHER" id="PTHR46708:SF2">
    <property type="entry name" value="FIBRONECTIN TYPE-III DOMAIN-CONTAINING PROTEIN"/>
    <property type="match status" value="1"/>
</dbReference>
<dbReference type="InterPro" id="IPR036116">
    <property type="entry name" value="FN3_sf"/>
</dbReference>
<accession>A0A183DRT9</accession>
<dbReference type="InterPro" id="IPR050991">
    <property type="entry name" value="ECM_Regulatory_Proteins"/>
</dbReference>
<feature type="compositionally biased region" description="Polar residues" evidence="2">
    <location>
        <begin position="76"/>
        <end position="90"/>
    </location>
</feature>
<proteinExistence type="predicted"/>
<reference evidence="4 5" key="2">
    <citation type="submission" date="2018-11" db="EMBL/GenBank/DDBJ databases">
        <authorList>
            <consortium name="Pathogen Informatics"/>
        </authorList>
    </citation>
    <scope>NUCLEOTIDE SEQUENCE [LARGE SCALE GENOMIC DNA]</scope>
</reference>
<feature type="domain" description="Fibronectin type-III" evidence="3">
    <location>
        <begin position="1"/>
        <end position="91"/>
    </location>
</feature>
<dbReference type="WBParaSite" id="GPUH_0001144401-mRNA-1">
    <property type="protein sequence ID" value="GPUH_0001144401-mRNA-1"/>
    <property type="gene ID" value="GPUH_0001144401"/>
</dbReference>
<organism evidence="6">
    <name type="scientific">Gongylonema pulchrum</name>
    <dbReference type="NCBI Taxonomy" id="637853"/>
    <lineage>
        <taxon>Eukaryota</taxon>
        <taxon>Metazoa</taxon>
        <taxon>Ecdysozoa</taxon>
        <taxon>Nematoda</taxon>
        <taxon>Chromadorea</taxon>
        <taxon>Rhabditida</taxon>
        <taxon>Spirurina</taxon>
        <taxon>Spiruromorpha</taxon>
        <taxon>Spiruroidea</taxon>
        <taxon>Gongylonematidae</taxon>
        <taxon>Gongylonema</taxon>
    </lineage>
</organism>
<keyword evidence="5" id="KW-1185">Reference proteome</keyword>
<feature type="domain" description="Fibronectin type-III" evidence="3">
    <location>
        <begin position="321"/>
        <end position="437"/>
    </location>
</feature>
<dbReference type="OrthoDB" id="5831260at2759"/>
<dbReference type="PROSITE" id="PS50853">
    <property type="entry name" value="FN3"/>
    <property type="match status" value="5"/>
</dbReference>
<feature type="domain" description="Fibronectin type-III" evidence="3">
    <location>
        <begin position="438"/>
        <end position="534"/>
    </location>
</feature>
<dbReference type="PANTHER" id="PTHR46708">
    <property type="entry name" value="TENASCIN"/>
    <property type="match status" value="1"/>
</dbReference>
<dbReference type="Gene3D" id="2.60.40.10">
    <property type="entry name" value="Immunoglobulins"/>
    <property type="match status" value="6"/>
</dbReference>
<dbReference type="SUPFAM" id="SSF49265">
    <property type="entry name" value="Fibronectin type III"/>
    <property type="match status" value="3"/>
</dbReference>
<dbReference type="SMART" id="SM00060">
    <property type="entry name" value="FN3"/>
    <property type="match status" value="5"/>
</dbReference>
<dbReference type="Proteomes" id="UP000271098">
    <property type="component" value="Unassembled WGS sequence"/>
</dbReference>
<evidence type="ECO:0000256" key="1">
    <source>
        <dbReference type="ARBA" id="ARBA00022737"/>
    </source>
</evidence>
<dbReference type="CDD" id="cd00063">
    <property type="entry name" value="FN3"/>
    <property type="match status" value="6"/>
</dbReference>
<keyword evidence="1" id="KW-0677">Repeat</keyword>
<gene>
    <name evidence="4" type="ORF">GPUH_LOCUS11430</name>
</gene>
<evidence type="ECO:0000313" key="4">
    <source>
        <dbReference type="EMBL" id="VDN18768.1"/>
    </source>
</evidence>
<feature type="domain" description="Fibronectin type-III" evidence="3">
    <location>
        <begin position="222"/>
        <end position="318"/>
    </location>
</feature>